<feature type="region of interest" description="Disordered" evidence="1">
    <location>
        <begin position="1"/>
        <end position="39"/>
    </location>
</feature>
<accession>A0A0A9A169</accession>
<sequence>MIPECTQSANSVGAGITRKSRKQGRVTGRALTRSYGNMV</sequence>
<dbReference type="EMBL" id="GBRH01255145">
    <property type="protein sequence ID" value="JAD42750.1"/>
    <property type="molecule type" value="Transcribed_RNA"/>
</dbReference>
<evidence type="ECO:0000313" key="2">
    <source>
        <dbReference type="EMBL" id="JAD42750.1"/>
    </source>
</evidence>
<feature type="compositionally biased region" description="Polar residues" evidence="1">
    <location>
        <begin position="1"/>
        <end position="11"/>
    </location>
</feature>
<organism evidence="2">
    <name type="scientific">Arundo donax</name>
    <name type="common">Giant reed</name>
    <name type="synonym">Donax arundinaceus</name>
    <dbReference type="NCBI Taxonomy" id="35708"/>
    <lineage>
        <taxon>Eukaryota</taxon>
        <taxon>Viridiplantae</taxon>
        <taxon>Streptophyta</taxon>
        <taxon>Embryophyta</taxon>
        <taxon>Tracheophyta</taxon>
        <taxon>Spermatophyta</taxon>
        <taxon>Magnoliopsida</taxon>
        <taxon>Liliopsida</taxon>
        <taxon>Poales</taxon>
        <taxon>Poaceae</taxon>
        <taxon>PACMAD clade</taxon>
        <taxon>Arundinoideae</taxon>
        <taxon>Arundineae</taxon>
        <taxon>Arundo</taxon>
    </lineage>
</organism>
<proteinExistence type="predicted"/>
<evidence type="ECO:0000256" key="1">
    <source>
        <dbReference type="SAM" id="MobiDB-lite"/>
    </source>
</evidence>
<reference evidence="2" key="1">
    <citation type="submission" date="2014-09" db="EMBL/GenBank/DDBJ databases">
        <authorList>
            <person name="Magalhaes I.L.F."/>
            <person name="Oliveira U."/>
            <person name="Santos F.R."/>
            <person name="Vidigal T.H.D.A."/>
            <person name="Brescovit A.D."/>
            <person name="Santos A.J."/>
        </authorList>
    </citation>
    <scope>NUCLEOTIDE SEQUENCE</scope>
    <source>
        <tissue evidence="2">Shoot tissue taken approximately 20 cm above the soil surface</tissue>
    </source>
</reference>
<protein>
    <submittedName>
        <fullName evidence="2">Uncharacterized protein</fullName>
    </submittedName>
</protein>
<name>A0A0A9A169_ARUDO</name>
<dbReference type="AlphaFoldDB" id="A0A0A9A169"/>
<reference evidence="2" key="2">
    <citation type="journal article" date="2015" name="Data Brief">
        <title>Shoot transcriptome of the giant reed, Arundo donax.</title>
        <authorList>
            <person name="Barrero R.A."/>
            <person name="Guerrero F.D."/>
            <person name="Moolhuijzen P."/>
            <person name="Goolsby J.A."/>
            <person name="Tidwell J."/>
            <person name="Bellgard S.E."/>
            <person name="Bellgard M.I."/>
        </authorList>
    </citation>
    <scope>NUCLEOTIDE SEQUENCE</scope>
    <source>
        <tissue evidence="2">Shoot tissue taken approximately 20 cm above the soil surface</tissue>
    </source>
</reference>